<gene>
    <name evidence="8" type="primary">yqeK</name>
    <name evidence="8" type="ORF">LKD81_03100</name>
</gene>
<dbReference type="RefSeq" id="WP_308452726.1">
    <property type="nucleotide sequence ID" value="NZ_JAJEQR010000007.1"/>
</dbReference>
<evidence type="ECO:0000313" key="8">
    <source>
        <dbReference type="EMBL" id="MCC2229991.1"/>
    </source>
</evidence>
<keyword evidence="4 8" id="KW-0378">Hydrolase</keyword>
<organism evidence="8 9">
    <name type="scientific">Hominifimenecus microfluidus</name>
    <dbReference type="NCBI Taxonomy" id="2885348"/>
    <lineage>
        <taxon>Bacteria</taxon>
        <taxon>Bacillati</taxon>
        <taxon>Bacillota</taxon>
        <taxon>Clostridia</taxon>
        <taxon>Lachnospirales</taxon>
        <taxon>Lachnospiraceae</taxon>
        <taxon>Hominifimenecus</taxon>
    </lineage>
</organism>
<evidence type="ECO:0000313" key="9">
    <source>
        <dbReference type="Proteomes" id="UP001198182"/>
    </source>
</evidence>
<evidence type="ECO:0000259" key="7">
    <source>
        <dbReference type="PROSITE" id="PS51831"/>
    </source>
</evidence>
<dbReference type="InterPro" id="IPR006675">
    <property type="entry name" value="HDIG_dom"/>
</dbReference>
<dbReference type="Proteomes" id="UP001198182">
    <property type="component" value="Unassembled WGS sequence"/>
</dbReference>
<sequence>MTEEQICEKLQQVLKPGRYRHTLGVADTAERMATVWHVSPAQARLAGLLHDCGKEAGDALSHGPIGARLACTDYGVTDEEILSAIACHTTGKPHMSTLDKIIFIADYIEPGRDQAPHLDELRKLAYEDLDLTLLKILKDTLDYLKASGKEIDTRSLDTYHYYLHKHNSEN</sequence>
<dbReference type="GO" id="GO:0046872">
    <property type="term" value="F:metal ion binding"/>
    <property type="evidence" value="ECO:0007669"/>
    <property type="project" value="UniProtKB-KW"/>
</dbReference>
<comment type="catalytic activity">
    <reaction evidence="6">
        <text>P(1),P(4)-bis(5'-adenosyl) tetraphosphate + H2O = 2 ADP + 2 H(+)</text>
        <dbReference type="Rhea" id="RHEA:24252"/>
        <dbReference type="ChEBI" id="CHEBI:15377"/>
        <dbReference type="ChEBI" id="CHEBI:15378"/>
        <dbReference type="ChEBI" id="CHEBI:58141"/>
        <dbReference type="ChEBI" id="CHEBI:456216"/>
        <dbReference type="EC" id="3.6.1.41"/>
    </reaction>
</comment>
<keyword evidence="5" id="KW-0408">Iron</keyword>
<accession>A0AAE3JFR3</accession>
<protein>
    <recommendedName>
        <fullName evidence="1">bis(5'-nucleosyl)-tetraphosphatase (symmetrical)</fullName>
        <ecNumber evidence="1">3.6.1.41</ecNumber>
    </recommendedName>
</protein>
<keyword evidence="2" id="KW-0479">Metal-binding</keyword>
<dbReference type="InterPro" id="IPR005249">
    <property type="entry name" value="YqeK"/>
</dbReference>
<evidence type="ECO:0000256" key="5">
    <source>
        <dbReference type="ARBA" id="ARBA00023004"/>
    </source>
</evidence>
<dbReference type="InterPro" id="IPR006674">
    <property type="entry name" value="HD_domain"/>
</dbReference>
<dbReference type="EMBL" id="JAJEQR010000007">
    <property type="protein sequence ID" value="MCC2229991.1"/>
    <property type="molecule type" value="Genomic_DNA"/>
</dbReference>
<evidence type="ECO:0000256" key="3">
    <source>
        <dbReference type="ARBA" id="ARBA00022741"/>
    </source>
</evidence>
<keyword evidence="9" id="KW-1185">Reference proteome</keyword>
<comment type="caution">
    <text evidence="8">The sequence shown here is derived from an EMBL/GenBank/DDBJ whole genome shotgun (WGS) entry which is preliminary data.</text>
</comment>
<keyword evidence="3" id="KW-0547">Nucleotide-binding</keyword>
<dbReference type="GO" id="GO:0008803">
    <property type="term" value="F:bis(5'-nucleosyl)-tetraphosphatase (symmetrical) activity"/>
    <property type="evidence" value="ECO:0007669"/>
    <property type="project" value="UniProtKB-EC"/>
</dbReference>
<dbReference type="SMART" id="SM00471">
    <property type="entry name" value="HDc"/>
    <property type="match status" value="1"/>
</dbReference>
<dbReference type="NCBIfam" id="TIGR00488">
    <property type="entry name" value="bis(5'-nucleosyl)-tetraphosphatase (symmetrical) YqeK"/>
    <property type="match status" value="1"/>
</dbReference>
<dbReference type="GO" id="GO:0000166">
    <property type="term" value="F:nucleotide binding"/>
    <property type="evidence" value="ECO:0007669"/>
    <property type="project" value="UniProtKB-KW"/>
</dbReference>
<feature type="domain" description="HD" evidence="7">
    <location>
        <begin position="18"/>
        <end position="111"/>
    </location>
</feature>
<evidence type="ECO:0000256" key="2">
    <source>
        <dbReference type="ARBA" id="ARBA00022723"/>
    </source>
</evidence>
<evidence type="ECO:0000256" key="1">
    <source>
        <dbReference type="ARBA" id="ARBA00012506"/>
    </source>
</evidence>
<dbReference type="CDD" id="cd00077">
    <property type="entry name" value="HDc"/>
    <property type="match status" value="1"/>
</dbReference>
<dbReference type="Pfam" id="PF01966">
    <property type="entry name" value="HD"/>
    <property type="match status" value="1"/>
</dbReference>
<proteinExistence type="predicted"/>
<evidence type="ECO:0000256" key="6">
    <source>
        <dbReference type="ARBA" id="ARBA00049417"/>
    </source>
</evidence>
<dbReference type="SUPFAM" id="SSF109604">
    <property type="entry name" value="HD-domain/PDEase-like"/>
    <property type="match status" value="1"/>
</dbReference>
<dbReference type="InterPro" id="IPR051094">
    <property type="entry name" value="Diverse_Catalytic_Enzymes"/>
</dbReference>
<dbReference type="Gene3D" id="1.10.3210.10">
    <property type="entry name" value="Hypothetical protein af1432"/>
    <property type="match status" value="2"/>
</dbReference>
<reference evidence="8" key="1">
    <citation type="submission" date="2021-10" db="EMBL/GenBank/DDBJ databases">
        <title>Anaerobic single-cell dispensing facilitates the cultivation of human gut bacteria.</title>
        <authorList>
            <person name="Afrizal A."/>
        </authorList>
    </citation>
    <scope>NUCLEOTIDE SEQUENCE</scope>
    <source>
        <strain evidence="8">CLA-AA-H215</strain>
    </source>
</reference>
<dbReference type="InterPro" id="IPR003607">
    <property type="entry name" value="HD/PDEase_dom"/>
</dbReference>
<dbReference type="NCBIfam" id="TIGR00277">
    <property type="entry name" value="HDIG"/>
    <property type="match status" value="1"/>
</dbReference>
<dbReference type="PANTHER" id="PTHR35795">
    <property type="entry name" value="SLR1885 PROTEIN"/>
    <property type="match status" value="1"/>
</dbReference>
<dbReference type="PROSITE" id="PS51831">
    <property type="entry name" value="HD"/>
    <property type="match status" value="1"/>
</dbReference>
<evidence type="ECO:0000256" key="4">
    <source>
        <dbReference type="ARBA" id="ARBA00022801"/>
    </source>
</evidence>
<name>A0AAE3JFR3_9FIRM</name>
<dbReference type="AlphaFoldDB" id="A0AAE3JFR3"/>
<dbReference type="EC" id="3.6.1.41" evidence="1"/>
<dbReference type="PANTHER" id="PTHR35795:SF1">
    <property type="entry name" value="BIS(5'-NUCLEOSYL)-TETRAPHOSPHATASE, SYMMETRICAL"/>
    <property type="match status" value="1"/>
</dbReference>